<reference evidence="3" key="1">
    <citation type="journal article" date="2014" name="Int. J. Syst. Evol. Microbiol.">
        <title>Complete genome sequence of Corynebacterium casei LMG S-19264T (=DSM 44701T), isolated from a smear-ripened cheese.</title>
        <authorList>
            <consortium name="US DOE Joint Genome Institute (JGI-PGF)"/>
            <person name="Walter F."/>
            <person name="Albersmeier A."/>
            <person name="Kalinowski J."/>
            <person name="Ruckert C."/>
        </authorList>
    </citation>
    <scope>NUCLEOTIDE SEQUENCE</scope>
    <source>
        <strain evidence="3">JCM 4646</strain>
    </source>
</reference>
<dbReference type="InterPro" id="IPR014729">
    <property type="entry name" value="Rossmann-like_a/b/a_fold"/>
</dbReference>
<dbReference type="GeneID" id="95350872"/>
<dbReference type="PANTHER" id="PTHR46553:SF3">
    <property type="entry name" value="ADENINE NUCLEOTIDE ALPHA HYDROLASES-LIKE SUPERFAMILY PROTEIN"/>
    <property type="match status" value="1"/>
</dbReference>
<dbReference type="AlphaFoldDB" id="A0A919FB93"/>
<accession>A0A919FB93</accession>
<dbReference type="EMBL" id="BNBO01000001">
    <property type="protein sequence ID" value="GHH59666.1"/>
    <property type="molecule type" value="Genomic_DNA"/>
</dbReference>
<dbReference type="CDD" id="cd00293">
    <property type="entry name" value="USP-like"/>
    <property type="match status" value="1"/>
</dbReference>
<evidence type="ECO:0000313" key="4">
    <source>
        <dbReference type="Proteomes" id="UP000617734"/>
    </source>
</evidence>
<name>A0A919FB93_9ACTN</name>
<feature type="domain" description="UspA" evidence="2">
    <location>
        <begin position="155"/>
        <end position="284"/>
    </location>
</feature>
<evidence type="ECO:0000313" key="3">
    <source>
        <dbReference type="EMBL" id="GHH59666.1"/>
    </source>
</evidence>
<gene>
    <name evidence="3" type="ORF">GCM10018781_03300</name>
</gene>
<protein>
    <recommendedName>
        <fullName evidence="2">UspA domain-containing protein</fullName>
    </recommendedName>
</protein>
<dbReference type="Pfam" id="PF00582">
    <property type="entry name" value="Usp"/>
    <property type="match status" value="2"/>
</dbReference>
<dbReference type="SUPFAM" id="SSF52402">
    <property type="entry name" value="Adenine nucleotide alpha hydrolases-like"/>
    <property type="match status" value="2"/>
</dbReference>
<dbReference type="Gene3D" id="3.40.50.620">
    <property type="entry name" value="HUPs"/>
    <property type="match status" value="2"/>
</dbReference>
<dbReference type="Proteomes" id="UP000617734">
    <property type="component" value="Unassembled WGS sequence"/>
</dbReference>
<evidence type="ECO:0000256" key="1">
    <source>
        <dbReference type="ARBA" id="ARBA00008791"/>
    </source>
</evidence>
<comment type="caution">
    <text evidence="3">The sequence shown here is derived from an EMBL/GenBank/DDBJ whole genome shotgun (WGS) entry which is preliminary data.</text>
</comment>
<keyword evidence="4" id="KW-1185">Reference proteome</keyword>
<sequence>MAPASKRRPVVLGLDAGGPGRLAATWAADEADRRRLPLLLVHAVPETGSDRHGFEKSYREELRADGRAVLDEAAALAGERHPRLELATALVDGNPGQVLCLESARAELVVLGSRRLTRAEEFLSASSVTVPVSAQATCPVVVVREPEHVTQDPLHLVVGVDGSPSSAAAVDVAFDLAARRGAALRAIWVRQSQPFGRTDDLRADQEPRRLLTETTAGRAGRYPDVRLTHEVVHGHPVEELAKASEHALAVVVGRRGGGGFTGMRLGSVPHGLLHHAHCPIVTVPRPAAEPQG</sequence>
<evidence type="ECO:0000259" key="2">
    <source>
        <dbReference type="Pfam" id="PF00582"/>
    </source>
</evidence>
<dbReference type="InterPro" id="IPR006016">
    <property type="entry name" value="UspA"/>
</dbReference>
<dbReference type="PRINTS" id="PR01438">
    <property type="entry name" value="UNVRSLSTRESS"/>
</dbReference>
<feature type="domain" description="UspA" evidence="2">
    <location>
        <begin position="7"/>
        <end position="144"/>
    </location>
</feature>
<comment type="similarity">
    <text evidence="1">Belongs to the universal stress protein A family.</text>
</comment>
<dbReference type="PANTHER" id="PTHR46553">
    <property type="entry name" value="ADENINE NUCLEOTIDE ALPHA HYDROLASES-LIKE SUPERFAMILY PROTEIN"/>
    <property type="match status" value="1"/>
</dbReference>
<dbReference type="InterPro" id="IPR006015">
    <property type="entry name" value="Universal_stress_UspA"/>
</dbReference>
<proteinExistence type="inferred from homology"/>
<organism evidence="3 4">
    <name type="scientific">Kitasatospora indigofera</name>
    <dbReference type="NCBI Taxonomy" id="67307"/>
    <lineage>
        <taxon>Bacteria</taxon>
        <taxon>Bacillati</taxon>
        <taxon>Actinomycetota</taxon>
        <taxon>Actinomycetes</taxon>
        <taxon>Kitasatosporales</taxon>
        <taxon>Streptomycetaceae</taxon>
        <taxon>Kitasatospora</taxon>
    </lineage>
</organism>
<dbReference type="RefSeq" id="WP_190208901.1">
    <property type="nucleotide sequence ID" value="NZ_BNBO01000001.1"/>
</dbReference>
<reference evidence="3" key="2">
    <citation type="submission" date="2020-09" db="EMBL/GenBank/DDBJ databases">
        <authorList>
            <person name="Sun Q."/>
            <person name="Ohkuma M."/>
        </authorList>
    </citation>
    <scope>NUCLEOTIDE SEQUENCE</scope>
    <source>
        <strain evidence="3">JCM 4646</strain>
    </source>
</reference>